<sequence>MNLPARILPLVMSIGASASFAATPSITGTVGATENGYTASITNMTFADGASAFGGSGTIVCIAPSTDFPDMNSVHSYSIVDAASVISAKPAAAPKAQAVINWLFDNYYATDMLSATANSNSGYGFNQALWEITTDFTGKASSLDSSSGSIFYNGSDSYLSIMSALKANFSSIPVSYTSTQYSLQFLSDSDKKYQNMVLVTSPAAAVPEPASYALLAFGLIALYGLRKRSRK</sequence>
<name>A0ABU5DQU9_9BURK</name>
<keyword evidence="1" id="KW-0812">Transmembrane</keyword>
<feature type="chain" id="PRO_5047298461" evidence="2">
    <location>
        <begin position="22"/>
        <end position="231"/>
    </location>
</feature>
<keyword evidence="2" id="KW-0732">Signal</keyword>
<dbReference type="EMBL" id="JAXCLA010000011">
    <property type="protein sequence ID" value="MDY0748690.1"/>
    <property type="molecule type" value="Genomic_DNA"/>
</dbReference>
<feature type="transmembrane region" description="Helical" evidence="1">
    <location>
        <begin position="209"/>
        <end position="225"/>
    </location>
</feature>
<reference evidence="4 5" key="1">
    <citation type="submission" date="2023-11" db="EMBL/GenBank/DDBJ databases">
        <title>Paucibacter sp. nov., isolated from fresh soil in Korea.</title>
        <authorList>
            <person name="Le N.T.T."/>
        </authorList>
    </citation>
    <scope>NUCLEOTIDE SEQUENCE [LARGE SCALE GENOMIC DNA]</scope>
    <source>
        <strain evidence="4 5">R3-3</strain>
    </source>
</reference>
<accession>A0ABU5DQU9</accession>
<evidence type="ECO:0000313" key="5">
    <source>
        <dbReference type="Proteomes" id="UP001285263"/>
    </source>
</evidence>
<dbReference type="RefSeq" id="WP_320426657.1">
    <property type="nucleotide sequence ID" value="NZ_JAXCLA010000011.1"/>
</dbReference>
<comment type="caution">
    <text evidence="4">The sequence shown here is derived from an EMBL/GenBank/DDBJ whole genome shotgun (WGS) entry which is preliminary data.</text>
</comment>
<keyword evidence="1" id="KW-1133">Transmembrane helix</keyword>
<evidence type="ECO:0000256" key="1">
    <source>
        <dbReference type="SAM" id="Phobius"/>
    </source>
</evidence>
<dbReference type="Proteomes" id="UP001285263">
    <property type="component" value="Unassembled WGS sequence"/>
</dbReference>
<evidence type="ECO:0000313" key="4">
    <source>
        <dbReference type="EMBL" id="MDY0748690.1"/>
    </source>
</evidence>
<evidence type="ECO:0000259" key="3">
    <source>
        <dbReference type="Pfam" id="PF07589"/>
    </source>
</evidence>
<protein>
    <submittedName>
        <fullName evidence="4">PEP-CTERM sorting domain-containing protein</fullName>
    </submittedName>
</protein>
<evidence type="ECO:0000256" key="2">
    <source>
        <dbReference type="SAM" id="SignalP"/>
    </source>
</evidence>
<keyword evidence="5" id="KW-1185">Reference proteome</keyword>
<dbReference type="InterPro" id="IPR013424">
    <property type="entry name" value="Ice-binding_C"/>
</dbReference>
<feature type="signal peptide" evidence="2">
    <location>
        <begin position="1"/>
        <end position="21"/>
    </location>
</feature>
<dbReference type="Pfam" id="PF07589">
    <property type="entry name" value="PEP-CTERM"/>
    <property type="match status" value="1"/>
</dbReference>
<feature type="domain" description="Ice-binding protein C-terminal" evidence="3">
    <location>
        <begin position="205"/>
        <end position="228"/>
    </location>
</feature>
<proteinExistence type="predicted"/>
<keyword evidence="1" id="KW-0472">Membrane</keyword>
<gene>
    <name evidence="4" type="ORF">SNE35_29600</name>
</gene>
<dbReference type="NCBIfam" id="TIGR02595">
    <property type="entry name" value="PEP_CTERM"/>
    <property type="match status" value="1"/>
</dbReference>
<organism evidence="4 5">
    <name type="scientific">Roseateles agri</name>
    <dbReference type="NCBI Taxonomy" id="3098619"/>
    <lineage>
        <taxon>Bacteria</taxon>
        <taxon>Pseudomonadati</taxon>
        <taxon>Pseudomonadota</taxon>
        <taxon>Betaproteobacteria</taxon>
        <taxon>Burkholderiales</taxon>
        <taxon>Sphaerotilaceae</taxon>
        <taxon>Roseateles</taxon>
    </lineage>
</organism>